<keyword evidence="2" id="KW-0805">Transcription regulation</keyword>
<sequence length="304" mass="35518">MLDIDTRLLVIFFEIYQQNSVSKAAEQLGIGQPTLSIALNKLREHFNDPLFIRIENKMQPTELSNQIYPMVNEVLNRLKLIQNYNIGFDPKRSDYEFKISMTDISHLVLLPKLMNYLREHAPNIRIEILPISANTAKMMSNGEIDLAIGFIPQLEAGFYQQTLFHQYYIGVAKKNHPRLQLPEITKRQYCNELHVDVLATGGHYVLEHELQKYGVKRNVLVRLPGYLGVGLVVQETDAIATVPHYLSQILLKYSDIEIFKLPYEIPNYSVKQHWHARVHQTPVNQWFRQTCFKLFSEYRNDNFE</sequence>
<feature type="domain" description="HTH lysR-type" evidence="5">
    <location>
        <begin position="4"/>
        <end position="61"/>
    </location>
</feature>
<evidence type="ECO:0000256" key="3">
    <source>
        <dbReference type="ARBA" id="ARBA00023125"/>
    </source>
</evidence>
<name>A0AAW8JDH9_9GAMM</name>
<dbReference type="Gene3D" id="3.40.190.10">
    <property type="entry name" value="Periplasmic binding protein-like II"/>
    <property type="match status" value="2"/>
</dbReference>
<evidence type="ECO:0000313" key="7">
    <source>
        <dbReference type="Proteomes" id="UP001243195"/>
    </source>
</evidence>
<evidence type="ECO:0000259" key="5">
    <source>
        <dbReference type="PROSITE" id="PS50931"/>
    </source>
</evidence>
<gene>
    <name evidence="6" type="ORF">RFH51_04570</name>
</gene>
<dbReference type="InterPro" id="IPR005119">
    <property type="entry name" value="LysR_subst-bd"/>
</dbReference>
<dbReference type="InterPro" id="IPR036388">
    <property type="entry name" value="WH-like_DNA-bd_sf"/>
</dbReference>
<dbReference type="InterPro" id="IPR050389">
    <property type="entry name" value="LysR-type_TF"/>
</dbReference>
<organism evidence="6 7">
    <name type="scientific">Acinetobacter gerneri</name>
    <dbReference type="NCBI Taxonomy" id="202952"/>
    <lineage>
        <taxon>Bacteria</taxon>
        <taxon>Pseudomonadati</taxon>
        <taxon>Pseudomonadota</taxon>
        <taxon>Gammaproteobacteria</taxon>
        <taxon>Moraxellales</taxon>
        <taxon>Moraxellaceae</taxon>
        <taxon>Acinetobacter</taxon>
    </lineage>
</organism>
<comment type="similarity">
    <text evidence="1">Belongs to the LysR transcriptional regulatory family.</text>
</comment>
<proteinExistence type="inferred from homology"/>
<dbReference type="RefSeq" id="WP_308955307.1">
    <property type="nucleotide sequence ID" value="NZ_JAVICY010000002.1"/>
</dbReference>
<dbReference type="PANTHER" id="PTHR30118:SF15">
    <property type="entry name" value="TRANSCRIPTIONAL REGULATORY PROTEIN"/>
    <property type="match status" value="1"/>
</dbReference>
<dbReference type="InterPro" id="IPR000847">
    <property type="entry name" value="LysR_HTH_N"/>
</dbReference>
<evidence type="ECO:0000256" key="1">
    <source>
        <dbReference type="ARBA" id="ARBA00009437"/>
    </source>
</evidence>
<dbReference type="PRINTS" id="PR00039">
    <property type="entry name" value="HTHLYSR"/>
</dbReference>
<reference evidence="6" key="1">
    <citation type="submission" date="2023-08" db="EMBL/GenBank/DDBJ databases">
        <title>Emergence of clinically-relevant ST2 carbapenem-resistant Acinetobacter baumannii strains in hospital sewages in Zhejiang, East of China.</title>
        <authorList>
            <person name="Kaichao C."/>
            <person name="Zhang R."/>
        </authorList>
    </citation>
    <scope>NUCLEOTIDE SEQUENCE</scope>
    <source>
        <strain evidence="6">M-SY-60</strain>
    </source>
</reference>
<evidence type="ECO:0000313" key="6">
    <source>
        <dbReference type="EMBL" id="MDQ9070732.1"/>
    </source>
</evidence>
<protein>
    <submittedName>
        <fullName evidence="6">LysR family transcriptional regulator</fullName>
    </submittedName>
</protein>
<dbReference type="PANTHER" id="PTHR30118">
    <property type="entry name" value="HTH-TYPE TRANSCRIPTIONAL REGULATOR LEUO-RELATED"/>
    <property type="match status" value="1"/>
</dbReference>
<evidence type="ECO:0000256" key="2">
    <source>
        <dbReference type="ARBA" id="ARBA00023015"/>
    </source>
</evidence>
<dbReference type="Pfam" id="PF03466">
    <property type="entry name" value="LysR_substrate"/>
    <property type="match status" value="1"/>
</dbReference>
<keyword evidence="3" id="KW-0238">DNA-binding</keyword>
<accession>A0AAW8JDH9</accession>
<dbReference type="InterPro" id="IPR036390">
    <property type="entry name" value="WH_DNA-bd_sf"/>
</dbReference>
<dbReference type="Proteomes" id="UP001243195">
    <property type="component" value="Unassembled WGS sequence"/>
</dbReference>
<dbReference type="EMBL" id="JAVIDA010000004">
    <property type="protein sequence ID" value="MDQ9070732.1"/>
    <property type="molecule type" value="Genomic_DNA"/>
</dbReference>
<comment type="caution">
    <text evidence="6">The sequence shown here is derived from an EMBL/GenBank/DDBJ whole genome shotgun (WGS) entry which is preliminary data.</text>
</comment>
<dbReference type="Gene3D" id="1.10.10.10">
    <property type="entry name" value="Winged helix-like DNA-binding domain superfamily/Winged helix DNA-binding domain"/>
    <property type="match status" value="1"/>
</dbReference>
<dbReference type="AlphaFoldDB" id="A0AAW8JDH9"/>
<dbReference type="PROSITE" id="PS50931">
    <property type="entry name" value="HTH_LYSR"/>
    <property type="match status" value="1"/>
</dbReference>
<keyword evidence="4" id="KW-0804">Transcription</keyword>
<dbReference type="SUPFAM" id="SSF53850">
    <property type="entry name" value="Periplasmic binding protein-like II"/>
    <property type="match status" value="1"/>
</dbReference>
<evidence type="ECO:0000256" key="4">
    <source>
        <dbReference type="ARBA" id="ARBA00023163"/>
    </source>
</evidence>
<dbReference type="Pfam" id="PF00126">
    <property type="entry name" value="HTH_1"/>
    <property type="match status" value="1"/>
</dbReference>
<dbReference type="GO" id="GO:0003700">
    <property type="term" value="F:DNA-binding transcription factor activity"/>
    <property type="evidence" value="ECO:0007669"/>
    <property type="project" value="InterPro"/>
</dbReference>
<dbReference type="SUPFAM" id="SSF46785">
    <property type="entry name" value="Winged helix' DNA-binding domain"/>
    <property type="match status" value="1"/>
</dbReference>
<dbReference type="GO" id="GO:0003677">
    <property type="term" value="F:DNA binding"/>
    <property type="evidence" value="ECO:0007669"/>
    <property type="project" value="UniProtKB-KW"/>
</dbReference>
<dbReference type="CDD" id="cd08459">
    <property type="entry name" value="PBP2_DntR_NahR_LinR_like"/>
    <property type="match status" value="1"/>
</dbReference>